<dbReference type="SUPFAM" id="SSF53901">
    <property type="entry name" value="Thiolase-like"/>
    <property type="match status" value="2"/>
</dbReference>
<dbReference type="Pfam" id="PF00108">
    <property type="entry name" value="Thiolase_N"/>
    <property type="match status" value="1"/>
</dbReference>
<dbReference type="GO" id="GO:0003985">
    <property type="term" value="F:acetyl-CoA C-acetyltransferase activity"/>
    <property type="evidence" value="ECO:0007669"/>
    <property type="project" value="UniProtKB-EC"/>
</dbReference>
<dbReference type="Gene3D" id="3.40.47.10">
    <property type="match status" value="1"/>
</dbReference>
<evidence type="ECO:0000259" key="8">
    <source>
        <dbReference type="Pfam" id="PF02803"/>
    </source>
</evidence>
<comment type="caution">
    <text evidence="9">The sequence shown here is derived from an EMBL/GenBank/DDBJ whole genome shotgun (WGS) entry which is preliminary data.</text>
</comment>
<sequence>MGSERRVQDVFLVGGLRSHLGLQNGIFKNVPPEKLGAALLRQLCIRCPAAREAQLILGGNAVGSGGNLTRLMALTAGFPVETPALTLDMQCASALGALSLAWGKIASGQLDVVLCGGVESSSMQPRRVYQPWDSRYTPEGYMTAQFSPDTHSPRAMLEGAERTAQVYGVPREELDSWAVRSHRRAAQAAEEGRLGPWVVSLFGSTRDESIRPRMNGKLARRMPTLFTREETAALLTPEERNLAGDCTPTLTAANACLTQDGAAFLVLASGRQRAAWRRAGKPVRPLARILHGTEAGVDPRFSPLGALTVGEKILEETGLPVEAIDDFEYNEAFGVISALFARQYPTCTDRYLPLGGALAYGHPYGCSGAVLVLHALAALEGQEGKKALCAIAGAGGTGAGVLLETL</sequence>
<dbReference type="InterPro" id="IPR016039">
    <property type="entry name" value="Thiolase-like"/>
</dbReference>
<dbReference type="InterPro" id="IPR002155">
    <property type="entry name" value="Thiolase"/>
</dbReference>
<keyword evidence="4 6" id="KW-0012">Acyltransferase</keyword>
<evidence type="ECO:0000313" key="9">
    <source>
        <dbReference type="EMBL" id="MSS81474.1"/>
    </source>
</evidence>
<evidence type="ECO:0000256" key="1">
    <source>
        <dbReference type="ARBA" id="ARBA00010982"/>
    </source>
</evidence>
<dbReference type="CDD" id="cd00751">
    <property type="entry name" value="thiolase"/>
    <property type="match status" value="1"/>
</dbReference>
<dbReference type="OrthoDB" id="9764892at2"/>
<reference evidence="9 10" key="1">
    <citation type="submission" date="2019-08" db="EMBL/GenBank/DDBJ databases">
        <title>In-depth cultivation of the pig gut microbiome towards novel bacterial diversity and tailored functional studies.</title>
        <authorList>
            <person name="Wylensek D."/>
            <person name="Hitch T.C.A."/>
            <person name="Clavel T."/>
        </authorList>
    </citation>
    <scope>NUCLEOTIDE SEQUENCE [LARGE SCALE GENOMIC DNA]</scope>
    <source>
        <strain evidence="9 10">WCA-389-WT-5B</strain>
    </source>
</reference>
<evidence type="ECO:0000256" key="4">
    <source>
        <dbReference type="ARBA" id="ARBA00023315"/>
    </source>
</evidence>
<evidence type="ECO:0000313" key="10">
    <source>
        <dbReference type="Proteomes" id="UP000441455"/>
    </source>
</evidence>
<dbReference type="EMBL" id="VULN01000003">
    <property type="protein sequence ID" value="MSS81474.1"/>
    <property type="molecule type" value="Genomic_DNA"/>
</dbReference>
<dbReference type="RefSeq" id="WP_154487711.1">
    <property type="nucleotide sequence ID" value="NZ_VULN01000003.1"/>
</dbReference>
<dbReference type="Pfam" id="PF02803">
    <property type="entry name" value="Thiolase_C"/>
    <property type="match status" value="1"/>
</dbReference>
<dbReference type="PANTHER" id="PTHR18919">
    <property type="entry name" value="ACETYL-COA C-ACYLTRANSFERASE"/>
    <property type="match status" value="1"/>
</dbReference>
<evidence type="ECO:0000256" key="2">
    <source>
        <dbReference type="ARBA" id="ARBA00012705"/>
    </source>
</evidence>
<dbReference type="AlphaFoldDB" id="A0A6N7VIK7"/>
<protein>
    <recommendedName>
        <fullName evidence="2">acetyl-CoA C-acetyltransferase</fullName>
        <ecNumber evidence="2">2.3.1.9</ecNumber>
    </recommendedName>
    <alternativeName>
        <fullName evidence="5">Acetoacetyl-CoA thiolase</fullName>
    </alternativeName>
</protein>
<keyword evidence="3 6" id="KW-0808">Transferase</keyword>
<dbReference type="EC" id="2.3.1.9" evidence="2"/>
<evidence type="ECO:0000259" key="7">
    <source>
        <dbReference type="Pfam" id="PF00108"/>
    </source>
</evidence>
<feature type="domain" description="Thiolase N-terminal" evidence="7">
    <location>
        <begin position="10"/>
        <end position="269"/>
    </location>
</feature>
<dbReference type="InterPro" id="IPR020617">
    <property type="entry name" value="Thiolase_C"/>
</dbReference>
<name>A0A6N7VIK7_ACIFE</name>
<evidence type="ECO:0000256" key="5">
    <source>
        <dbReference type="ARBA" id="ARBA00030755"/>
    </source>
</evidence>
<evidence type="ECO:0000256" key="3">
    <source>
        <dbReference type="ARBA" id="ARBA00022679"/>
    </source>
</evidence>
<dbReference type="PANTHER" id="PTHR18919:SF107">
    <property type="entry name" value="ACETYL-COA ACETYLTRANSFERASE, CYTOSOLIC"/>
    <property type="match status" value="1"/>
</dbReference>
<dbReference type="PIRSF" id="PIRSF000429">
    <property type="entry name" value="Ac-CoA_Ac_transf"/>
    <property type="match status" value="1"/>
</dbReference>
<accession>A0A6N7VIK7</accession>
<dbReference type="Proteomes" id="UP000441455">
    <property type="component" value="Unassembled WGS sequence"/>
</dbReference>
<organism evidence="9 10">
    <name type="scientific">Acidaminococcus fermentans</name>
    <dbReference type="NCBI Taxonomy" id="905"/>
    <lineage>
        <taxon>Bacteria</taxon>
        <taxon>Bacillati</taxon>
        <taxon>Bacillota</taxon>
        <taxon>Negativicutes</taxon>
        <taxon>Acidaminococcales</taxon>
        <taxon>Acidaminococcaceae</taxon>
        <taxon>Acidaminococcus</taxon>
    </lineage>
</organism>
<gene>
    <name evidence="9" type="ORF">FX155_02420</name>
</gene>
<dbReference type="InterPro" id="IPR020616">
    <property type="entry name" value="Thiolase_N"/>
</dbReference>
<dbReference type="NCBIfam" id="TIGR01930">
    <property type="entry name" value="AcCoA-C-Actrans"/>
    <property type="match status" value="1"/>
</dbReference>
<proteinExistence type="inferred from homology"/>
<evidence type="ECO:0000256" key="6">
    <source>
        <dbReference type="RuleBase" id="RU003557"/>
    </source>
</evidence>
<feature type="domain" description="Thiolase C-terminal" evidence="8">
    <location>
        <begin position="284"/>
        <end position="404"/>
    </location>
</feature>
<comment type="similarity">
    <text evidence="1 6">Belongs to the thiolase-like superfamily. Thiolase family.</text>
</comment>